<comment type="caution">
    <text evidence="1">The sequence shown here is derived from an EMBL/GenBank/DDBJ whole genome shotgun (WGS) entry which is preliminary data.</text>
</comment>
<organism evidence="1 2">
    <name type="scientific">Eleusine coracana subsp. coracana</name>
    <dbReference type="NCBI Taxonomy" id="191504"/>
    <lineage>
        <taxon>Eukaryota</taxon>
        <taxon>Viridiplantae</taxon>
        <taxon>Streptophyta</taxon>
        <taxon>Embryophyta</taxon>
        <taxon>Tracheophyta</taxon>
        <taxon>Spermatophyta</taxon>
        <taxon>Magnoliopsida</taxon>
        <taxon>Liliopsida</taxon>
        <taxon>Poales</taxon>
        <taxon>Poaceae</taxon>
        <taxon>PACMAD clade</taxon>
        <taxon>Chloridoideae</taxon>
        <taxon>Cynodonteae</taxon>
        <taxon>Eleusininae</taxon>
        <taxon>Eleusine</taxon>
    </lineage>
</organism>
<name>A0AAV5BZE6_ELECO</name>
<proteinExistence type="predicted"/>
<sequence length="156" mass="16485">MAHDGHETASSSLSYFTTTTVDADAAHLLRRQRSTPAAAARSRGARHAPIILGNGGFSGQCAPASRGSPGGVARAVWAWLVRGKKRKVLRRSGSAAAKEQYGQEEYAQNFDEGAAAADEPENLSRSFSARYAGRRLAGAGAVGQQPDSLRSSRWSV</sequence>
<dbReference type="AlphaFoldDB" id="A0AAV5BZE6"/>
<dbReference type="Proteomes" id="UP001054889">
    <property type="component" value="Unassembled WGS sequence"/>
</dbReference>
<accession>A0AAV5BZE6</accession>
<reference evidence="1" key="2">
    <citation type="submission" date="2021-12" db="EMBL/GenBank/DDBJ databases">
        <title>Resequencing data analysis of finger millet.</title>
        <authorList>
            <person name="Hatakeyama M."/>
            <person name="Aluri S."/>
            <person name="Balachadran M.T."/>
            <person name="Sivarajan S.R."/>
            <person name="Poveda L."/>
            <person name="Shimizu-Inatsugi R."/>
            <person name="Schlapbach R."/>
            <person name="Sreeman S.M."/>
            <person name="Shimizu K.K."/>
        </authorList>
    </citation>
    <scope>NUCLEOTIDE SEQUENCE</scope>
</reference>
<dbReference type="PANTHER" id="PTHR33168">
    <property type="entry name" value="STRESS INDUCED PROTEIN-RELATED"/>
    <property type="match status" value="1"/>
</dbReference>
<keyword evidence="2" id="KW-1185">Reference proteome</keyword>
<evidence type="ECO:0000313" key="2">
    <source>
        <dbReference type="Proteomes" id="UP001054889"/>
    </source>
</evidence>
<evidence type="ECO:0000313" key="1">
    <source>
        <dbReference type="EMBL" id="GJM90579.1"/>
    </source>
</evidence>
<dbReference type="EMBL" id="BQKI01000003">
    <property type="protein sequence ID" value="GJM90579.1"/>
    <property type="molecule type" value="Genomic_DNA"/>
</dbReference>
<protein>
    <submittedName>
        <fullName evidence="1">Uncharacterized protein</fullName>
    </submittedName>
</protein>
<reference evidence="1" key="1">
    <citation type="journal article" date="2018" name="DNA Res.">
        <title>Multiple hybrid de novo genome assembly of finger millet, an orphan allotetraploid crop.</title>
        <authorList>
            <person name="Hatakeyama M."/>
            <person name="Aluri S."/>
            <person name="Balachadran M.T."/>
            <person name="Sivarajan S.R."/>
            <person name="Patrignani A."/>
            <person name="Gruter S."/>
            <person name="Poveda L."/>
            <person name="Shimizu-Inatsugi R."/>
            <person name="Baeten J."/>
            <person name="Francoijs K.J."/>
            <person name="Nataraja K.N."/>
            <person name="Reddy Y.A.N."/>
            <person name="Phadnis S."/>
            <person name="Ravikumar R.L."/>
            <person name="Schlapbach R."/>
            <person name="Sreeman S.M."/>
            <person name="Shimizu K.K."/>
        </authorList>
    </citation>
    <scope>NUCLEOTIDE SEQUENCE</scope>
</reference>
<gene>
    <name evidence="1" type="primary">ga06877</name>
    <name evidence="1" type="ORF">PR202_ga06877</name>
</gene>